<evidence type="ECO:0000256" key="1">
    <source>
        <dbReference type="SAM" id="MobiDB-lite"/>
    </source>
</evidence>
<dbReference type="STRING" id="1810919.A0A3D8S6P3"/>
<dbReference type="Pfam" id="PF14420">
    <property type="entry name" value="Clr5"/>
    <property type="match status" value="1"/>
</dbReference>
<sequence>MEGSFPPSSLSTPTPASSSSPATPSGQTPFTPRRSEDWNKYRPFIEQYYRNDQLKLKDVQMNMLRHHNFKASEKQYKDRLHSWNVRKNIKNKEVKIMYRKQQKRAAIGKQTVFRVAGQKVDSKRIARFVRRYGPNFDSESRSAGASRDGEESPEPSTPSDMSYYTPEPDERPTSLSLSPHPENPPHSCETPGSKASGTKAAVNQKKHLDDSLNTITDFGEDDDATLPPGLKKEYEKFTKDGNLKPIPPIASDPHGAYTMYNQYILALGAQLEKDTEGWRKPSDDQTQSTF</sequence>
<dbReference type="OrthoDB" id="539213at2759"/>
<dbReference type="EMBL" id="PVWQ01000005">
    <property type="protein sequence ID" value="RDW81684.1"/>
    <property type="molecule type" value="Genomic_DNA"/>
</dbReference>
<name>A0A3D8S6P3_9EURO</name>
<dbReference type="GeneID" id="38115611"/>
<feature type="domain" description="Clr5" evidence="2">
    <location>
        <begin position="35"/>
        <end position="87"/>
    </location>
</feature>
<evidence type="ECO:0000313" key="3">
    <source>
        <dbReference type="EMBL" id="RDW81684.1"/>
    </source>
</evidence>
<proteinExistence type="predicted"/>
<reference evidence="3 4" key="1">
    <citation type="journal article" date="2018" name="IMA Fungus">
        <title>IMA Genome-F 9: Draft genome sequence of Annulohypoxylon stygium, Aspergillus mulundensis, Berkeleyomyces basicola (syn. Thielaviopsis basicola), Ceratocystis smalleyi, two Cercospora beticola strains, Coleophoma cylindrospora, Fusarium fracticaudum, Phialophora cf. hyalina, and Morchella septimelata.</title>
        <authorList>
            <person name="Wingfield B.D."/>
            <person name="Bills G.F."/>
            <person name="Dong Y."/>
            <person name="Huang W."/>
            <person name="Nel W.J."/>
            <person name="Swalarsk-Parry B.S."/>
            <person name="Vaghefi N."/>
            <person name="Wilken P.M."/>
            <person name="An Z."/>
            <person name="de Beer Z.W."/>
            <person name="De Vos L."/>
            <person name="Chen L."/>
            <person name="Duong T.A."/>
            <person name="Gao Y."/>
            <person name="Hammerbacher A."/>
            <person name="Kikkert J.R."/>
            <person name="Li Y."/>
            <person name="Li H."/>
            <person name="Li K."/>
            <person name="Li Q."/>
            <person name="Liu X."/>
            <person name="Ma X."/>
            <person name="Naidoo K."/>
            <person name="Pethybridge S.J."/>
            <person name="Sun J."/>
            <person name="Steenkamp E.T."/>
            <person name="van der Nest M.A."/>
            <person name="van Wyk S."/>
            <person name="Wingfield M.J."/>
            <person name="Xiong C."/>
            <person name="Yue Q."/>
            <person name="Zhang X."/>
        </authorList>
    </citation>
    <scope>NUCLEOTIDE SEQUENCE [LARGE SCALE GENOMIC DNA]</scope>
    <source>
        <strain evidence="3 4">DSM 5745</strain>
    </source>
</reference>
<gene>
    <name evidence="3" type="ORF">DSM5745_05241</name>
</gene>
<evidence type="ECO:0000259" key="2">
    <source>
        <dbReference type="Pfam" id="PF14420"/>
    </source>
</evidence>
<evidence type="ECO:0000313" key="4">
    <source>
        <dbReference type="Proteomes" id="UP000256690"/>
    </source>
</evidence>
<keyword evidence="4" id="KW-1185">Reference proteome</keyword>
<organism evidence="3 4">
    <name type="scientific">Aspergillus mulundensis</name>
    <dbReference type="NCBI Taxonomy" id="1810919"/>
    <lineage>
        <taxon>Eukaryota</taxon>
        <taxon>Fungi</taxon>
        <taxon>Dikarya</taxon>
        <taxon>Ascomycota</taxon>
        <taxon>Pezizomycotina</taxon>
        <taxon>Eurotiomycetes</taxon>
        <taxon>Eurotiomycetidae</taxon>
        <taxon>Eurotiales</taxon>
        <taxon>Aspergillaceae</taxon>
        <taxon>Aspergillus</taxon>
        <taxon>Aspergillus subgen. Nidulantes</taxon>
    </lineage>
</organism>
<dbReference type="InterPro" id="IPR025676">
    <property type="entry name" value="Clr5_dom"/>
</dbReference>
<comment type="caution">
    <text evidence="3">The sequence shown here is derived from an EMBL/GenBank/DDBJ whole genome shotgun (WGS) entry which is preliminary data.</text>
</comment>
<dbReference type="RefSeq" id="XP_026604737.1">
    <property type="nucleotide sequence ID" value="XM_026747257.1"/>
</dbReference>
<dbReference type="PANTHER" id="PTHR38788">
    <property type="entry name" value="CLR5 DOMAIN-CONTAINING PROTEIN"/>
    <property type="match status" value="1"/>
</dbReference>
<feature type="compositionally biased region" description="Low complexity" evidence="1">
    <location>
        <begin position="1"/>
        <end position="25"/>
    </location>
</feature>
<feature type="region of interest" description="Disordered" evidence="1">
    <location>
        <begin position="134"/>
        <end position="206"/>
    </location>
</feature>
<dbReference type="AlphaFoldDB" id="A0A3D8S6P3"/>
<accession>A0A3D8S6P3</accession>
<dbReference type="PANTHER" id="PTHR38788:SF3">
    <property type="entry name" value="CLR5 DOMAIN-CONTAINING PROTEIN"/>
    <property type="match status" value="1"/>
</dbReference>
<feature type="region of interest" description="Disordered" evidence="1">
    <location>
        <begin position="1"/>
        <end position="38"/>
    </location>
</feature>
<dbReference type="Proteomes" id="UP000256690">
    <property type="component" value="Unassembled WGS sequence"/>
</dbReference>
<protein>
    <recommendedName>
        <fullName evidence="2">Clr5 domain-containing protein</fullName>
    </recommendedName>
</protein>